<evidence type="ECO:0000313" key="3">
    <source>
        <dbReference type="Proteomes" id="UP000823388"/>
    </source>
</evidence>
<name>A0A8T0PXZ1_PANVG</name>
<reference evidence="2" key="1">
    <citation type="submission" date="2020-05" db="EMBL/GenBank/DDBJ databases">
        <title>WGS assembly of Panicum virgatum.</title>
        <authorList>
            <person name="Lovell J.T."/>
            <person name="Jenkins J."/>
            <person name="Shu S."/>
            <person name="Juenger T.E."/>
            <person name="Schmutz J."/>
        </authorList>
    </citation>
    <scope>NUCLEOTIDE SEQUENCE</scope>
    <source>
        <strain evidence="2">AP13</strain>
    </source>
</reference>
<sequence length="212" mass="23706">MVGGRRNRPRVGVQSGGIHGRGCDRRRRGIWWDRVYKRIAVQGVDFVEDTQDGVGDEFELIPDSDEEDGDHMSYVHDSDDKIVPETEVQEIADEEQIEQRQVDVDQSSLGLLQDCSQVVMGEDSEASAPIVVEKKNQQSTTNKNRSTKSITEVSIGDAETDDEGVNPYKDEDGMDVRGQSQAEDDHDLKVLVTDMLCTLIPVYGKVVKRSDH</sequence>
<feature type="region of interest" description="Disordered" evidence="1">
    <location>
        <begin position="1"/>
        <end position="21"/>
    </location>
</feature>
<evidence type="ECO:0000313" key="2">
    <source>
        <dbReference type="EMBL" id="KAG2567391.1"/>
    </source>
</evidence>
<keyword evidence="3" id="KW-1185">Reference proteome</keyword>
<dbReference type="AlphaFoldDB" id="A0A8T0PXZ1"/>
<proteinExistence type="predicted"/>
<gene>
    <name evidence="2" type="ORF">PVAP13_7NG352524</name>
</gene>
<dbReference type="Proteomes" id="UP000823388">
    <property type="component" value="Chromosome 7N"/>
</dbReference>
<evidence type="ECO:0000256" key="1">
    <source>
        <dbReference type="SAM" id="MobiDB-lite"/>
    </source>
</evidence>
<feature type="compositionally biased region" description="Polar residues" evidence="1">
    <location>
        <begin position="137"/>
        <end position="152"/>
    </location>
</feature>
<accession>A0A8T0PXZ1</accession>
<protein>
    <submittedName>
        <fullName evidence="2">Uncharacterized protein</fullName>
    </submittedName>
</protein>
<organism evidence="2 3">
    <name type="scientific">Panicum virgatum</name>
    <name type="common">Blackwell switchgrass</name>
    <dbReference type="NCBI Taxonomy" id="38727"/>
    <lineage>
        <taxon>Eukaryota</taxon>
        <taxon>Viridiplantae</taxon>
        <taxon>Streptophyta</taxon>
        <taxon>Embryophyta</taxon>
        <taxon>Tracheophyta</taxon>
        <taxon>Spermatophyta</taxon>
        <taxon>Magnoliopsida</taxon>
        <taxon>Liliopsida</taxon>
        <taxon>Poales</taxon>
        <taxon>Poaceae</taxon>
        <taxon>PACMAD clade</taxon>
        <taxon>Panicoideae</taxon>
        <taxon>Panicodae</taxon>
        <taxon>Paniceae</taxon>
        <taxon>Panicinae</taxon>
        <taxon>Panicum</taxon>
        <taxon>Panicum sect. Hiantes</taxon>
    </lineage>
</organism>
<feature type="region of interest" description="Disordered" evidence="1">
    <location>
        <begin position="133"/>
        <end position="182"/>
    </location>
</feature>
<dbReference type="EMBL" id="CM029050">
    <property type="protein sequence ID" value="KAG2567391.1"/>
    <property type="molecule type" value="Genomic_DNA"/>
</dbReference>
<comment type="caution">
    <text evidence="2">The sequence shown here is derived from an EMBL/GenBank/DDBJ whole genome shotgun (WGS) entry which is preliminary data.</text>
</comment>